<dbReference type="InterPro" id="IPR029063">
    <property type="entry name" value="SAM-dependent_MTases_sf"/>
</dbReference>
<keyword evidence="2" id="KW-0489">Methyltransferase</keyword>
<dbReference type="Pfam" id="PF08241">
    <property type="entry name" value="Methyltransf_11"/>
    <property type="match status" value="1"/>
</dbReference>
<organism evidence="2 3">
    <name type="scientific">Aquabacterium soli</name>
    <dbReference type="NCBI Taxonomy" id="2493092"/>
    <lineage>
        <taxon>Bacteria</taxon>
        <taxon>Pseudomonadati</taxon>
        <taxon>Pseudomonadota</taxon>
        <taxon>Betaproteobacteria</taxon>
        <taxon>Burkholderiales</taxon>
        <taxon>Aquabacterium</taxon>
    </lineage>
</organism>
<dbReference type="EMBL" id="RSED01000017">
    <property type="protein sequence ID" value="RRS02912.1"/>
    <property type="molecule type" value="Genomic_DNA"/>
</dbReference>
<dbReference type="InterPro" id="IPR013216">
    <property type="entry name" value="Methyltransf_11"/>
</dbReference>
<evidence type="ECO:0000313" key="3">
    <source>
        <dbReference type="Proteomes" id="UP000269265"/>
    </source>
</evidence>
<dbReference type="AlphaFoldDB" id="A0A3R8TA07"/>
<sequence>MTRAHCTRTCVTFSGGYTVILPSSEPPRSHWTEHAATWDHFGPPLRPHPLDMARVQAVCAARCGDAPRALLLGVTPEYALLPWPAATRLTAVDKCADMIAKVWPAKRLPGSFRAMEGQWTDLPLPDQSVDVAMGDGISTVLPHWSLMDKILSELYRVCAPGSTVILRLFVQPDTPDTLEQLMDDLEVGCIQGFHAFKLRLLMLLQRDLASGIQPRQAWQTWHALRRQHAASIEARRWPVPVMDTIEAYASSSDTYWFPKVGEALQAFDRHFAPREIHYSDVELGNRCPIFVLERRA</sequence>
<accession>A0A3R8TA07</accession>
<evidence type="ECO:0000313" key="2">
    <source>
        <dbReference type="EMBL" id="RRS02912.1"/>
    </source>
</evidence>
<evidence type="ECO:0000259" key="1">
    <source>
        <dbReference type="Pfam" id="PF08241"/>
    </source>
</evidence>
<keyword evidence="3" id="KW-1185">Reference proteome</keyword>
<dbReference type="Proteomes" id="UP000269265">
    <property type="component" value="Unassembled WGS sequence"/>
</dbReference>
<feature type="domain" description="Methyltransferase type 11" evidence="1">
    <location>
        <begin position="86"/>
        <end position="165"/>
    </location>
</feature>
<dbReference type="GO" id="GO:0008757">
    <property type="term" value="F:S-adenosylmethionine-dependent methyltransferase activity"/>
    <property type="evidence" value="ECO:0007669"/>
    <property type="project" value="InterPro"/>
</dbReference>
<reference evidence="2 3" key="1">
    <citation type="submission" date="2018-12" db="EMBL/GenBank/DDBJ databases">
        <title>The whole draft genome of Aquabacterium sp. SJQ9.</title>
        <authorList>
            <person name="Sun L."/>
            <person name="Gao X."/>
            <person name="Chen W."/>
            <person name="Huang K."/>
        </authorList>
    </citation>
    <scope>NUCLEOTIDE SEQUENCE [LARGE SCALE GENOMIC DNA]</scope>
    <source>
        <strain evidence="2 3">SJQ9</strain>
    </source>
</reference>
<gene>
    <name evidence="2" type="ORF">EIP75_18315</name>
</gene>
<name>A0A3R8TA07_9BURK</name>
<proteinExistence type="predicted"/>
<protein>
    <submittedName>
        <fullName evidence="2">Methyltransferase domain-containing protein</fullName>
    </submittedName>
</protein>
<dbReference type="GO" id="GO:0032259">
    <property type="term" value="P:methylation"/>
    <property type="evidence" value="ECO:0007669"/>
    <property type="project" value="UniProtKB-KW"/>
</dbReference>
<comment type="caution">
    <text evidence="2">The sequence shown here is derived from an EMBL/GenBank/DDBJ whole genome shotgun (WGS) entry which is preliminary data.</text>
</comment>
<keyword evidence="2" id="KW-0808">Transferase</keyword>
<dbReference type="Gene3D" id="3.40.50.150">
    <property type="entry name" value="Vaccinia Virus protein VP39"/>
    <property type="match status" value="1"/>
</dbReference>
<dbReference type="SUPFAM" id="SSF53335">
    <property type="entry name" value="S-adenosyl-L-methionine-dependent methyltransferases"/>
    <property type="match status" value="1"/>
</dbReference>